<reference evidence="8 9" key="1">
    <citation type="submission" date="2017-04" db="EMBL/GenBank/DDBJ databases">
        <title>Genome Sequence of the Model Brown-Rot Fungus Postia placenta SB12.</title>
        <authorList>
            <consortium name="DOE Joint Genome Institute"/>
            <person name="Gaskell J."/>
            <person name="Kersten P."/>
            <person name="Larrondo L.F."/>
            <person name="Canessa P."/>
            <person name="Martinez D."/>
            <person name="Hibbett D."/>
            <person name="Schmoll M."/>
            <person name="Kubicek C.P."/>
            <person name="Martinez A.T."/>
            <person name="Yadav J."/>
            <person name="Master E."/>
            <person name="Magnuson J.K."/>
            <person name="James T."/>
            <person name="Yaver D."/>
            <person name="Berka R."/>
            <person name="Labutti K."/>
            <person name="Lipzen A."/>
            <person name="Aerts A."/>
            <person name="Barry K."/>
            <person name="Henrissat B."/>
            <person name="Blanchette R."/>
            <person name="Grigoriev I."/>
            <person name="Cullen D."/>
        </authorList>
    </citation>
    <scope>NUCLEOTIDE SEQUENCE [LARGE SCALE GENOMIC DNA]</scope>
    <source>
        <strain evidence="8 9">MAD-698-R-SB12</strain>
    </source>
</reference>
<keyword evidence="9" id="KW-1185">Reference proteome</keyword>
<dbReference type="Pfam" id="PF01885">
    <property type="entry name" value="PTS_2-RNA"/>
    <property type="match status" value="1"/>
</dbReference>
<keyword evidence="5" id="KW-0520">NAD</keyword>
<dbReference type="AlphaFoldDB" id="A0A1X6N686"/>
<feature type="compositionally biased region" description="Basic and acidic residues" evidence="7">
    <location>
        <begin position="241"/>
        <end position="253"/>
    </location>
</feature>
<dbReference type="PANTHER" id="PTHR12684">
    <property type="entry name" value="PUTATIVE PHOSPHOTRANSFERASE"/>
    <property type="match status" value="1"/>
</dbReference>
<evidence type="ECO:0000256" key="2">
    <source>
        <dbReference type="ARBA" id="ARBA00009836"/>
    </source>
</evidence>
<dbReference type="InterPro" id="IPR002745">
    <property type="entry name" value="Ptrans_KptA/Tpt1"/>
</dbReference>
<dbReference type="InterPro" id="IPR042081">
    <property type="entry name" value="RNA_2'-PTrans_C"/>
</dbReference>
<comment type="similarity">
    <text evidence="2">Belongs to the KptA/TPT1 family.</text>
</comment>
<dbReference type="Proteomes" id="UP000194127">
    <property type="component" value="Unassembled WGS sequence"/>
</dbReference>
<dbReference type="STRING" id="670580.A0A1X6N686"/>
<dbReference type="OrthoDB" id="419694at2759"/>
<accession>A0A1X6N686</accession>
<dbReference type="Gene3D" id="1.10.10.970">
    <property type="entry name" value="RNA 2'-phosphotransferase, Tpt1/KptA family, N-terminal domain"/>
    <property type="match status" value="1"/>
</dbReference>
<keyword evidence="4" id="KW-0808">Transferase</keyword>
<organism evidence="8 9">
    <name type="scientific">Postia placenta MAD-698-R-SB12</name>
    <dbReference type="NCBI Taxonomy" id="670580"/>
    <lineage>
        <taxon>Eukaryota</taxon>
        <taxon>Fungi</taxon>
        <taxon>Dikarya</taxon>
        <taxon>Basidiomycota</taxon>
        <taxon>Agaricomycotina</taxon>
        <taxon>Agaricomycetes</taxon>
        <taxon>Polyporales</taxon>
        <taxon>Adustoporiaceae</taxon>
        <taxon>Rhodonia</taxon>
    </lineage>
</organism>
<feature type="region of interest" description="Disordered" evidence="7">
    <location>
        <begin position="225"/>
        <end position="253"/>
    </location>
</feature>
<dbReference type="GeneID" id="36329843"/>
<dbReference type="GO" id="GO:0000215">
    <property type="term" value="F:tRNA 2'-phosphotransferase activity"/>
    <property type="evidence" value="ECO:0007669"/>
    <property type="project" value="UniProtKB-EC"/>
</dbReference>
<evidence type="ECO:0000256" key="1">
    <source>
        <dbReference type="ARBA" id="ARBA00003343"/>
    </source>
</evidence>
<evidence type="ECO:0000256" key="7">
    <source>
        <dbReference type="SAM" id="MobiDB-lite"/>
    </source>
</evidence>
<evidence type="ECO:0000256" key="5">
    <source>
        <dbReference type="ARBA" id="ARBA00023027"/>
    </source>
</evidence>
<dbReference type="SUPFAM" id="SSF56399">
    <property type="entry name" value="ADP-ribosylation"/>
    <property type="match status" value="1"/>
</dbReference>
<evidence type="ECO:0000256" key="6">
    <source>
        <dbReference type="ARBA" id="ARBA00047949"/>
    </source>
</evidence>
<evidence type="ECO:0000256" key="3">
    <source>
        <dbReference type="ARBA" id="ARBA00012007"/>
    </source>
</evidence>
<evidence type="ECO:0000313" key="9">
    <source>
        <dbReference type="Proteomes" id="UP000194127"/>
    </source>
</evidence>
<dbReference type="EMBL" id="KZ110594">
    <property type="protein sequence ID" value="OSX64115.1"/>
    <property type="molecule type" value="Genomic_DNA"/>
</dbReference>
<dbReference type="PANTHER" id="PTHR12684:SF2">
    <property type="entry name" value="TRNA 2'-PHOSPHOTRANSFERASE 1"/>
    <property type="match status" value="1"/>
</dbReference>
<dbReference type="EC" id="2.7.1.160" evidence="3"/>
<comment type="catalytic activity">
    <reaction evidence="6">
        <text>2'-phospho-[ligated tRNA] + NAD(+) = mature tRNA + ADP-alpha-D-ribose 1'',2''-cyclic phosphate + nicotinamide</text>
        <dbReference type="Rhea" id="RHEA:23324"/>
        <dbReference type="Rhea" id="RHEA-COMP:11106"/>
        <dbReference type="Rhea" id="RHEA-COMP:11107"/>
        <dbReference type="ChEBI" id="CHEBI:17154"/>
        <dbReference type="ChEBI" id="CHEBI:57540"/>
        <dbReference type="ChEBI" id="CHEBI:76596"/>
        <dbReference type="ChEBI" id="CHEBI:82883"/>
        <dbReference type="ChEBI" id="CHEBI:85027"/>
        <dbReference type="EC" id="2.7.1.160"/>
    </reaction>
</comment>
<dbReference type="Gene3D" id="3.20.170.30">
    <property type="match status" value="1"/>
</dbReference>
<proteinExistence type="inferred from homology"/>
<evidence type="ECO:0000256" key="4">
    <source>
        <dbReference type="ARBA" id="ARBA00022679"/>
    </source>
</evidence>
<name>A0A1X6N686_9APHY</name>
<protein>
    <recommendedName>
        <fullName evidence="3">2'-phosphotransferase</fullName>
        <ecNumber evidence="3">2.7.1.160</ecNumber>
    </recommendedName>
</protein>
<dbReference type="RefSeq" id="XP_024340909.1">
    <property type="nucleotide sequence ID" value="XM_024484894.1"/>
</dbReference>
<gene>
    <name evidence="8" type="ORF">POSPLADRAFT_1138334</name>
</gene>
<comment type="function">
    <text evidence="1">Catalyzes the last step of tRNA splicing, the transfer of the splice junction 2'-phosphate from ligated tRNA to NAD to produce ADP-ribose 1''-2'' cyclic phosphate.</text>
</comment>
<evidence type="ECO:0000313" key="8">
    <source>
        <dbReference type="EMBL" id="OSX64115.1"/>
    </source>
</evidence>
<sequence>MSKTLSWVLRHGARSEGLEMRPDGYVRVDDLVSLKIPKMREMNFDMLEQIVKADNKSRYNLIHEPDKAVGSPSQIWWIRANQGHSMKTVVLDLQPIQSPADIPTGLAVHGTSRKAWDIICEQGLSKMSRNHIHLAQGVPGSGVISMRSSSSIFIFVDIQKALAAGIRFYLSDNGVVLTDGDEKGFLSPQFFARVETAKREPLPGWEGAGPIQLLNQDKVDVEQVEQEIEVPKGSSSQPSSSERKVEKTETLLL</sequence>
<dbReference type="GO" id="GO:0006388">
    <property type="term" value="P:tRNA splicing, via endonucleolytic cleavage and ligation"/>
    <property type="evidence" value="ECO:0007669"/>
    <property type="project" value="TreeGrafter"/>
</dbReference>
<dbReference type="InterPro" id="IPR042080">
    <property type="entry name" value="RNA_2'-PTrans_N"/>
</dbReference>